<feature type="compositionally biased region" description="Basic and acidic residues" evidence="1">
    <location>
        <begin position="45"/>
        <end position="62"/>
    </location>
</feature>
<accession>A0A1H2C4V1</accession>
<organism evidence="3 4">
    <name type="scientific">Mucilaginibacter mallensis</name>
    <dbReference type="NCBI Taxonomy" id="652787"/>
    <lineage>
        <taxon>Bacteria</taxon>
        <taxon>Pseudomonadati</taxon>
        <taxon>Bacteroidota</taxon>
        <taxon>Sphingobacteriia</taxon>
        <taxon>Sphingobacteriales</taxon>
        <taxon>Sphingobacteriaceae</taxon>
        <taxon>Mucilaginibacter</taxon>
    </lineage>
</organism>
<evidence type="ECO:0000313" key="3">
    <source>
        <dbReference type="EMBL" id="SDT65384.1"/>
    </source>
</evidence>
<evidence type="ECO:0000313" key="4">
    <source>
        <dbReference type="Proteomes" id="UP000199679"/>
    </source>
</evidence>
<evidence type="ECO:0000256" key="1">
    <source>
        <dbReference type="SAM" id="MobiDB-lite"/>
    </source>
</evidence>
<feature type="chain" id="PRO_5009270766" description="Pentapeptide MXKDX repeat protein" evidence="2">
    <location>
        <begin position="21"/>
        <end position="62"/>
    </location>
</feature>
<dbReference type="AlphaFoldDB" id="A0A1H2C4V1"/>
<dbReference type="RefSeq" id="WP_091378836.1">
    <property type="nucleotide sequence ID" value="NZ_LT629740.1"/>
</dbReference>
<protein>
    <recommendedName>
        <fullName evidence="5">Pentapeptide MXKDX repeat protein</fullName>
    </recommendedName>
</protein>
<evidence type="ECO:0008006" key="5">
    <source>
        <dbReference type="Google" id="ProtNLM"/>
    </source>
</evidence>
<reference evidence="3 4" key="1">
    <citation type="submission" date="2016-10" db="EMBL/GenBank/DDBJ databases">
        <authorList>
            <person name="de Groot N.N."/>
        </authorList>
    </citation>
    <scope>NUCLEOTIDE SEQUENCE [LARGE SCALE GENOMIC DNA]</scope>
    <source>
        <strain evidence="3 4">MP1X4</strain>
    </source>
</reference>
<keyword evidence="4" id="KW-1185">Reference proteome</keyword>
<keyword evidence="2" id="KW-0732">Signal</keyword>
<gene>
    <name evidence="3" type="ORF">SAMN05216490_4623</name>
</gene>
<name>A0A1H2C4V1_MUCMA</name>
<evidence type="ECO:0000256" key="2">
    <source>
        <dbReference type="SAM" id="SignalP"/>
    </source>
</evidence>
<dbReference type="STRING" id="652787.SAMN05216490_4623"/>
<feature type="region of interest" description="Disordered" evidence="1">
    <location>
        <begin position="39"/>
        <end position="62"/>
    </location>
</feature>
<dbReference type="Proteomes" id="UP000199679">
    <property type="component" value="Chromosome I"/>
</dbReference>
<sequence length="62" mass="6867">MRKLCCMIALAAISFGSVYAAAVPAPVKAMQVDTTKVKKKKDKTKVKMKDTTKMKKDTTKKM</sequence>
<dbReference type="EMBL" id="LT629740">
    <property type="protein sequence ID" value="SDT65384.1"/>
    <property type="molecule type" value="Genomic_DNA"/>
</dbReference>
<feature type="signal peptide" evidence="2">
    <location>
        <begin position="1"/>
        <end position="20"/>
    </location>
</feature>
<proteinExistence type="predicted"/>